<protein>
    <recommendedName>
        <fullName evidence="3">Cytochrome P450</fullName>
    </recommendedName>
</protein>
<gene>
    <name evidence="1" type="ORF">NDR86_33160</name>
</gene>
<keyword evidence="2" id="KW-1185">Reference proteome</keyword>
<dbReference type="RefSeq" id="WP_251917845.1">
    <property type="nucleotide sequence ID" value="NZ_JAMRXG010000021.1"/>
</dbReference>
<dbReference type="EMBL" id="JAMRXG010000021">
    <property type="protein sequence ID" value="MCM6778349.1"/>
    <property type="molecule type" value="Genomic_DNA"/>
</dbReference>
<dbReference type="GO" id="GO:0004497">
    <property type="term" value="F:monooxygenase activity"/>
    <property type="evidence" value="ECO:0007669"/>
    <property type="project" value="InterPro"/>
</dbReference>
<dbReference type="GO" id="GO:0020037">
    <property type="term" value="F:heme binding"/>
    <property type="evidence" value="ECO:0007669"/>
    <property type="project" value="InterPro"/>
</dbReference>
<reference evidence="1" key="1">
    <citation type="submission" date="2022-06" db="EMBL/GenBank/DDBJ databases">
        <title>Novel species in genus nocardia.</title>
        <authorList>
            <person name="Li F."/>
        </authorList>
    </citation>
    <scope>NUCLEOTIDE SEQUENCE</scope>
    <source>
        <strain evidence="1">CDC141</strain>
    </source>
</reference>
<name>A0A9X2ECK4_9NOCA</name>
<dbReference type="SUPFAM" id="SSF48264">
    <property type="entry name" value="Cytochrome P450"/>
    <property type="match status" value="1"/>
</dbReference>
<proteinExistence type="predicted"/>
<evidence type="ECO:0008006" key="3">
    <source>
        <dbReference type="Google" id="ProtNLM"/>
    </source>
</evidence>
<evidence type="ECO:0000313" key="1">
    <source>
        <dbReference type="EMBL" id="MCM6778349.1"/>
    </source>
</evidence>
<organism evidence="1 2">
    <name type="scientific">Nocardia pulmonis</name>
    <dbReference type="NCBI Taxonomy" id="2951408"/>
    <lineage>
        <taxon>Bacteria</taxon>
        <taxon>Bacillati</taxon>
        <taxon>Actinomycetota</taxon>
        <taxon>Actinomycetes</taxon>
        <taxon>Mycobacteriales</taxon>
        <taxon>Nocardiaceae</taxon>
        <taxon>Nocardia</taxon>
    </lineage>
</organism>
<dbReference type="InterPro" id="IPR036396">
    <property type="entry name" value="Cyt_P450_sf"/>
</dbReference>
<dbReference type="InterPro" id="IPR017972">
    <property type="entry name" value="Cyt_P450_CS"/>
</dbReference>
<sequence length="221" mass="23482">MPELTTVSDPERARNALVTSPIPPVPPAELGMAWLRATVARFCDGPDHRRRRALILAELRRLSLDRLRERARELACEPHPQVQALAEAMGLPAVSAQTVAIAASGYLPPAPVTPAVDRAVADLVRACGPAADEMTAARVSILIQACAATAALIERARVADAPDALTEVLRTDPPVRRTRRLVDGIVTEIDLTTMPFGAGPHECPGRSHALALAAGVLEATR</sequence>
<dbReference type="Proteomes" id="UP001139157">
    <property type="component" value="Unassembled WGS sequence"/>
</dbReference>
<accession>A0A9X2ECK4</accession>
<dbReference type="GO" id="GO:0005506">
    <property type="term" value="F:iron ion binding"/>
    <property type="evidence" value="ECO:0007669"/>
    <property type="project" value="InterPro"/>
</dbReference>
<dbReference type="GO" id="GO:0016705">
    <property type="term" value="F:oxidoreductase activity, acting on paired donors, with incorporation or reduction of molecular oxygen"/>
    <property type="evidence" value="ECO:0007669"/>
    <property type="project" value="InterPro"/>
</dbReference>
<dbReference type="AlphaFoldDB" id="A0A9X2ECK4"/>
<comment type="caution">
    <text evidence="1">The sequence shown here is derived from an EMBL/GenBank/DDBJ whole genome shotgun (WGS) entry which is preliminary data.</text>
</comment>
<evidence type="ECO:0000313" key="2">
    <source>
        <dbReference type="Proteomes" id="UP001139157"/>
    </source>
</evidence>
<dbReference type="PROSITE" id="PS00086">
    <property type="entry name" value="CYTOCHROME_P450"/>
    <property type="match status" value="1"/>
</dbReference>